<dbReference type="FunFam" id="3.10.100.10:FF:000025">
    <property type="entry name" value="Mannose receptor C-type 1"/>
    <property type="match status" value="1"/>
</dbReference>
<keyword evidence="11" id="KW-0325">Glycoprotein</keyword>
<dbReference type="SUPFAM" id="SSF56436">
    <property type="entry name" value="C-type lectin-like"/>
    <property type="match status" value="8"/>
</dbReference>
<dbReference type="GO" id="GO:0010008">
    <property type="term" value="C:endosome membrane"/>
    <property type="evidence" value="ECO:0007669"/>
    <property type="project" value="UniProtKB-SubCell"/>
</dbReference>
<dbReference type="PROSITE" id="PS50231">
    <property type="entry name" value="RICIN_B_LECTIN"/>
    <property type="match status" value="1"/>
</dbReference>
<keyword evidence="6" id="KW-0967">Endosome</keyword>
<evidence type="ECO:0000256" key="1">
    <source>
        <dbReference type="ARBA" id="ARBA00004530"/>
    </source>
</evidence>
<dbReference type="Pfam" id="PF00040">
    <property type="entry name" value="fn2"/>
    <property type="match status" value="1"/>
</dbReference>
<evidence type="ECO:0000256" key="12">
    <source>
        <dbReference type="ARBA" id="ARBA00071860"/>
    </source>
</evidence>
<dbReference type="GO" id="GO:0006897">
    <property type="term" value="P:endocytosis"/>
    <property type="evidence" value="ECO:0007669"/>
    <property type="project" value="UniProtKB-KW"/>
</dbReference>
<dbReference type="GO" id="GO:0005537">
    <property type="term" value="F:D-mannose binding"/>
    <property type="evidence" value="ECO:0007669"/>
    <property type="project" value="UniProtKB-ARBA"/>
</dbReference>
<evidence type="ECO:0000313" key="19">
    <source>
        <dbReference type="Proteomes" id="UP000694569"/>
    </source>
</evidence>
<reference evidence="18" key="2">
    <citation type="submission" date="2025-09" db="UniProtKB">
        <authorList>
            <consortium name="Ensembl"/>
        </authorList>
    </citation>
    <scope>IDENTIFICATION</scope>
</reference>
<dbReference type="FunFam" id="3.10.100.10:FF:000023">
    <property type="entry name" value="Macrophage mannose receptor 1"/>
    <property type="match status" value="1"/>
</dbReference>
<dbReference type="InterPro" id="IPR016186">
    <property type="entry name" value="C-type_lectin-like/link_sf"/>
</dbReference>
<dbReference type="Pfam" id="PF24562">
    <property type="entry name" value="CysR_MRC2_N"/>
    <property type="match status" value="1"/>
</dbReference>
<feature type="domain" description="Fibronectin type-II" evidence="17">
    <location>
        <begin position="163"/>
        <end position="211"/>
    </location>
</feature>
<evidence type="ECO:0000256" key="6">
    <source>
        <dbReference type="ARBA" id="ARBA00022753"/>
    </source>
</evidence>
<dbReference type="Gene3D" id="3.10.100.10">
    <property type="entry name" value="Mannose-Binding Protein A, subunit A"/>
    <property type="match status" value="8"/>
</dbReference>
<dbReference type="SMART" id="SM00458">
    <property type="entry name" value="RICIN"/>
    <property type="match status" value="1"/>
</dbReference>
<keyword evidence="5" id="KW-0677">Repeat</keyword>
<dbReference type="InterPro" id="IPR013806">
    <property type="entry name" value="Kringle-like"/>
</dbReference>
<keyword evidence="7 14" id="KW-1133">Transmembrane helix</keyword>
<dbReference type="CDD" id="cd23407">
    <property type="entry name" value="beta-trefoil_Ricin_MRC1"/>
    <property type="match status" value="1"/>
</dbReference>
<dbReference type="Gene3D" id="2.80.10.50">
    <property type="match status" value="1"/>
</dbReference>
<dbReference type="FunFam" id="3.10.100.10:FF:000027">
    <property type="entry name" value="Mannose receptor, C type 1"/>
    <property type="match status" value="1"/>
</dbReference>
<evidence type="ECO:0000256" key="13">
    <source>
        <dbReference type="PROSITE-ProRule" id="PRU00479"/>
    </source>
</evidence>
<keyword evidence="4 15" id="KW-0732">Signal</keyword>
<dbReference type="CDD" id="cd00037">
    <property type="entry name" value="CLECT"/>
    <property type="match status" value="7"/>
</dbReference>
<evidence type="ECO:0000256" key="9">
    <source>
        <dbReference type="ARBA" id="ARBA00023157"/>
    </source>
</evidence>
<dbReference type="InterPro" id="IPR035992">
    <property type="entry name" value="Ricin_B-like_lectins"/>
</dbReference>
<keyword evidence="3 14" id="KW-0812">Transmembrane</keyword>
<dbReference type="SUPFAM" id="SSF57440">
    <property type="entry name" value="Kringle-like"/>
    <property type="match status" value="1"/>
</dbReference>
<dbReference type="GeneTree" id="ENSGT01050000244842"/>
<comment type="subcellular location">
    <subcellularLocation>
        <location evidence="1">Endosome membrane</location>
        <topology evidence="1">Single-pass type I membrane protein</topology>
    </subcellularLocation>
</comment>
<dbReference type="FunFam" id="2.80.10.50:FF:000032">
    <property type="entry name" value="macrophage mannose receptor 1"/>
    <property type="match status" value="1"/>
</dbReference>
<dbReference type="InterPro" id="IPR018378">
    <property type="entry name" value="C-type_lectin_CS"/>
</dbReference>
<feature type="signal peptide" evidence="15">
    <location>
        <begin position="1"/>
        <end position="18"/>
    </location>
</feature>
<evidence type="ECO:0000259" key="16">
    <source>
        <dbReference type="PROSITE" id="PS50041"/>
    </source>
</evidence>
<evidence type="ECO:0000256" key="11">
    <source>
        <dbReference type="ARBA" id="ARBA00023180"/>
    </source>
</evidence>
<keyword evidence="2" id="KW-0254">Endocytosis</keyword>
<proteinExistence type="predicted"/>
<protein>
    <recommendedName>
        <fullName evidence="12">Macrophage mannose receptor 1</fullName>
    </recommendedName>
</protein>
<evidence type="ECO:0000256" key="8">
    <source>
        <dbReference type="ARBA" id="ARBA00023136"/>
    </source>
</evidence>
<evidence type="ECO:0000313" key="18">
    <source>
        <dbReference type="Ensembl" id="ENSLLEP00000046626.1"/>
    </source>
</evidence>
<dbReference type="InterPro" id="IPR036943">
    <property type="entry name" value="FN_type2_sf"/>
</dbReference>
<dbReference type="Ensembl" id="ENSLLET00000048468.1">
    <property type="protein sequence ID" value="ENSLLEP00000046626.1"/>
    <property type="gene ID" value="ENSLLEG00000029530.1"/>
</dbReference>
<keyword evidence="19" id="KW-1185">Reference proteome</keyword>
<sequence>MNSSVFFMLLYLFKSTYQLDSRIFLIYNEDHKKCVQAQNSGKSIVMTSTCDEKNDFQKFRWISQDQLINVGNKQCLGASAKKDMAQITMYSCDGTSELQKWECKNDTLFSIQGEPLYLNFGNQQEKVLLFKGTGMWSRWKVYGTSDDLCTKAYEDIYTLNGNANGQPCVFPFKYNNKWYADCTVDGRSDGVFWCSTTADYGKEKLYGFCPSSANTEHWWVTDSVTEVQYQINTESALTWYQARRSCQQQDSELLSVTEVHEQSYLTGLTNKASTALWIGLNSLNFNAGWQWSGGSPFRFLNWNPGNPSLELGNNCVVFNPGKNGKWENRGCGQKLGYICKKGNSTSQLIPTDNNVPITCPPSWVSYAGNCYTVKKEAKIWKDALSSCRKEEGDLASIHNVEELSYIISQFDFAGNRAWIGLNDLKIQLYFEWSDATPVTYTIWRRGEPSHLNNREEDCVSFDPKEGHWSDEICENKLQYICKRKPLALDPDHAGAIEEGCKKGWKRHSYFCYLISETADTFTEAKDACQKNSAYLVTVEDRYEQAYLTSLIGLRPEKYFWTGLSDMTERGNFTWANGERVLFTHWDAQMPGRKQGCVVMRTGNKGGLWDIVNCSEKSKYVCKHWADGVTPPPIPTTTAAPKCPPEWKTTESLHSCYKEYKKEDGDKKSWTEARSFCKAIGGELLSIGSKEEESAVWTMLIRGNVYNTIFWIGLLTLDPDEGFGWSDGTPLSYENWAYGEPNNYQGIELCGELSSDYRLTWNDRHCDSPSNWICELKKGAVLKPEPTGSPTPEFELSPDGWIIKDDTQYFVSKELMPMDKAREFCKKNFGDLVVISGETERKLLWKYIVKNGKNDAYFIGLKLGLDKEFKWMDGSVMDFTAWASYEPNFANNDENCVVMYKNVGNWNDINCGYPNTFICERKTASVNVTATPTGPPQEGGCPPDWLPFKRKCYKMFGKNEEERLHWHESRTECMKLEGNLVTINDDLLQAVLTYNAKASVVDLWIGLNDVNSEHKFLWTDQSGVYYTNWAKGHPSESYMYTHNDDDLGPHFSHDDWDWEISAEETDCVAMKRGAVLDAGTWIETDCKLKRGYICQKEKNPALPLGPTTVPSTNLVKFGNSSFKIITTKIKWDEARRVCKAADAELVSILDEYDSSFLKAHIHKYNEPFWIGLNSNMTDNTYVWIDNWKLRYTKWAADEPKMKSACVYMEKDGKWKTSACNENYFAICKQTNIIAPTDPPQKPGKCPDTKDKTWVPFGGYCYLFETYTRNWAQSSLGCLQKGASLASIEDDHEGRFLWHNAEKLSDKTNSFWIGMYRNVEDSWLWLDNTAVDFVNWNKGEPSPQESEECVEMFAREGVWNNLYCSAYRGYICKRPKVIEPTIKPEEQKDLNKKVSSSSGTTVGVVIVVILIVAGGTFAAYYILKRRQSKQLPPPEPTFDNTLYFDSDRIPGTSDINVLVDNIEQNEYAIS</sequence>
<accession>A0A8C5R3W0</accession>
<evidence type="ECO:0000256" key="2">
    <source>
        <dbReference type="ARBA" id="ARBA00022583"/>
    </source>
</evidence>
<dbReference type="PROSITE" id="PS51092">
    <property type="entry name" value="FN2_2"/>
    <property type="match status" value="1"/>
</dbReference>
<dbReference type="FunFam" id="3.10.100.10:FF:000031">
    <property type="entry name" value="macrophage mannose receptor 1"/>
    <property type="match status" value="1"/>
</dbReference>
<feature type="disulfide bond" evidence="13">
    <location>
        <begin position="182"/>
        <end position="209"/>
    </location>
</feature>
<feature type="domain" description="C-type lectin" evidence="16">
    <location>
        <begin position="1255"/>
        <end position="1371"/>
    </location>
</feature>
<dbReference type="InterPro" id="IPR001304">
    <property type="entry name" value="C-type_lectin-like"/>
</dbReference>
<dbReference type="Proteomes" id="UP000694569">
    <property type="component" value="Unplaced"/>
</dbReference>
<dbReference type="PANTHER" id="PTHR22803">
    <property type="entry name" value="MANNOSE, PHOSPHOLIPASE, LECTIN RECEPTOR RELATED"/>
    <property type="match status" value="1"/>
</dbReference>
<gene>
    <name evidence="18" type="primary">MRC1</name>
</gene>
<feature type="domain" description="C-type lectin" evidence="16">
    <location>
        <begin position="366"/>
        <end position="482"/>
    </location>
</feature>
<feature type="transmembrane region" description="Helical" evidence="14">
    <location>
        <begin position="1400"/>
        <end position="1421"/>
    </location>
</feature>
<dbReference type="CDD" id="cd00062">
    <property type="entry name" value="FN2"/>
    <property type="match status" value="1"/>
</dbReference>
<dbReference type="InterPro" id="IPR016187">
    <property type="entry name" value="CTDL_fold"/>
</dbReference>
<reference evidence="18" key="1">
    <citation type="submission" date="2025-08" db="UniProtKB">
        <authorList>
            <consortium name="Ensembl"/>
        </authorList>
    </citation>
    <scope>IDENTIFICATION</scope>
</reference>
<dbReference type="InterPro" id="IPR000562">
    <property type="entry name" value="FN_type2_dom"/>
</dbReference>
<keyword evidence="9 13" id="KW-1015">Disulfide bond</keyword>
<organism evidence="18 19">
    <name type="scientific">Leptobrachium leishanense</name>
    <name type="common">Leishan spiny toad</name>
    <dbReference type="NCBI Taxonomy" id="445787"/>
    <lineage>
        <taxon>Eukaryota</taxon>
        <taxon>Metazoa</taxon>
        <taxon>Chordata</taxon>
        <taxon>Craniata</taxon>
        <taxon>Vertebrata</taxon>
        <taxon>Euteleostomi</taxon>
        <taxon>Amphibia</taxon>
        <taxon>Batrachia</taxon>
        <taxon>Anura</taxon>
        <taxon>Pelobatoidea</taxon>
        <taxon>Megophryidae</taxon>
        <taxon>Leptobrachium</taxon>
    </lineage>
</organism>
<keyword evidence="10" id="KW-0675">Receptor</keyword>
<dbReference type="PROSITE" id="PS00023">
    <property type="entry name" value="FN2_1"/>
    <property type="match status" value="1"/>
</dbReference>
<evidence type="ECO:0000256" key="4">
    <source>
        <dbReference type="ARBA" id="ARBA00022729"/>
    </source>
</evidence>
<dbReference type="SUPFAM" id="SSF50370">
    <property type="entry name" value="Ricin B-like lectins"/>
    <property type="match status" value="1"/>
</dbReference>
<feature type="domain" description="C-type lectin" evidence="16">
    <location>
        <begin position="947"/>
        <end position="1094"/>
    </location>
</feature>
<dbReference type="FunFam" id="3.10.100.10:FF:000022">
    <property type="entry name" value="Mannose receptor C-type 1"/>
    <property type="match status" value="1"/>
</dbReference>
<keyword evidence="8 14" id="KW-0472">Membrane</keyword>
<evidence type="ECO:0000256" key="3">
    <source>
        <dbReference type="ARBA" id="ARBA00022692"/>
    </source>
</evidence>
<evidence type="ECO:0000256" key="7">
    <source>
        <dbReference type="ARBA" id="ARBA00022989"/>
    </source>
</evidence>
<feature type="domain" description="C-type lectin" evidence="16">
    <location>
        <begin position="229"/>
        <end position="340"/>
    </location>
</feature>
<dbReference type="InterPro" id="IPR050111">
    <property type="entry name" value="C-type_lectin/snaclec_domain"/>
</dbReference>
<evidence type="ECO:0000259" key="17">
    <source>
        <dbReference type="PROSITE" id="PS51092"/>
    </source>
</evidence>
<dbReference type="Pfam" id="PF00059">
    <property type="entry name" value="Lectin_C"/>
    <property type="match status" value="8"/>
</dbReference>
<dbReference type="SMART" id="SM00059">
    <property type="entry name" value="FN2"/>
    <property type="match status" value="1"/>
</dbReference>
<dbReference type="OrthoDB" id="6356110at2759"/>
<dbReference type="FunFam" id="2.10.10.10:FF:000001">
    <property type="entry name" value="Fibronectin 1a isoform 1"/>
    <property type="match status" value="1"/>
</dbReference>
<dbReference type="PRINTS" id="PR00013">
    <property type="entry name" value="FNTYPEII"/>
</dbReference>
<dbReference type="FunFam" id="3.10.100.10:FF:000030">
    <property type="entry name" value="Mannose receptor C-type 1"/>
    <property type="match status" value="1"/>
</dbReference>
<dbReference type="InterPro" id="IPR000772">
    <property type="entry name" value="Ricin_B_lectin"/>
</dbReference>
<dbReference type="SMART" id="SM00034">
    <property type="entry name" value="CLECT"/>
    <property type="match status" value="8"/>
</dbReference>
<dbReference type="FunFam" id="3.10.100.10:FF:000014">
    <property type="entry name" value="Macrophage mannose receptor 1"/>
    <property type="match status" value="1"/>
</dbReference>
<name>A0A8C5R3W0_9ANUR</name>
<feature type="domain" description="C-type lectin" evidence="16">
    <location>
        <begin position="808"/>
        <end position="919"/>
    </location>
</feature>
<feature type="domain" description="C-type lectin" evidence="16">
    <location>
        <begin position="507"/>
        <end position="622"/>
    </location>
</feature>
<dbReference type="PROSITE" id="PS00615">
    <property type="entry name" value="C_TYPE_LECTIN_1"/>
    <property type="match status" value="3"/>
</dbReference>
<feature type="disulfide bond" evidence="13">
    <location>
        <begin position="168"/>
        <end position="194"/>
    </location>
</feature>
<evidence type="ECO:0000256" key="5">
    <source>
        <dbReference type="ARBA" id="ARBA00022737"/>
    </source>
</evidence>
<dbReference type="PROSITE" id="PS50041">
    <property type="entry name" value="C_TYPE_LECTIN_2"/>
    <property type="match status" value="8"/>
</dbReference>
<feature type="chain" id="PRO_5034762802" description="Macrophage mannose receptor 1" evidence="15">
    <location>
        <begin position="19"/>
        <end position="1468"/>
    </location>
</feature>
<dbReference type="Gene3D" id="2.10.10.10">
    <property type="entry name" value="Fibronectin, type II, collagen-binding"/>
    <property type="match status" value="1"/>
</dbReference>
<feature type="domain" description="C-type lectin" evidence="16">
    <location>
        <begin position="1116"/>
        <end position="1227"/>
    </location>
</feature>
<feature type="domain" description="C-type lectin" evidence="16">
    <location>
        <begin position="655"/>
        <end position="774"/>
    </location>
</feature>
<evidence type="ECO:0000256" key="10">
    <source>
        <dbReference type="ARBA" id="ARBA00023170"/>
    </source>
</evidence>
<evidence type="ECO:0000256" key="14">
    <source>
        <dbReference type="SAM" id="Phobius"/>
    </source>
</evidence>
<evidence type="ECO:0000256" key="15">
    <source>
        <dbReference type="SAM" id="SignalP"/>
    </source>
</evidence>